<dbReference type="FunFam" id="3.40.50.300:FF:000577">
    <property type="entry name" value="lymphoid-specific helicase isoform X1"/>
    <property type="match status" value="1"/>
</dbReference>
<evidence type="ECO:0000256" key="9">
    <source>
        <dbReference type="ARBA" id="ARBA00022806"/>
    </source>
</evidence>
<keyword evidence="22" id="KW-1185">Reference proteome</keyword>
<gene>
    <name evidence="21" type="ORF">GBAR_LOCUS18676</name>
</gene>
<feature type="compositionally biased region" description="Basic and acidic residues" evidence="18">
    <location>
        <begin position="1501"/>
        <end position="1521"/>
    </location>
</feature>
<dbReference type="FunFam" id="3.40.50.10810:FF:000015">
    <property type="entry name" value="lymphoid-specific helicase isoform X1"/>
    <property type="match status" value="1"/>
</dbReference>
<feature type="domain" description="Helicase ATP-binding" evidence="19">
    <location>
        <begin position="875"/>
        <end position="1046"/>
    </location>
</feature>
<evidence type="ECO:0000256" key="16">
    <source>
        <dbReference type="ARBA" id="ARBA00053349"/>
    </source>
</evidence>
<feature type="compositionally biased region" description="Polar residues" evidence="18">
    <location>
        <begin position="451"/>
        <end position="468"/>
    </location>
</feature>
<dbReference type="CDD" id="cd18793">
    <property type="entry name" value="SF2_C_SNF"/>
    <property type="match status" value="1"/>
</dbReference>
<keyword evidence="10" id="KW-0067">ATP-binding</keyword>
<dbReference type="Proteomes" id="UP001174909">
    <property type="component" value="Unassembled WGS sequence"/>
</dbReference>
<dbReference type="GO" id="GO:0005634">
    <property type="term" value="C:nucleus"/>
    <property type="evidence" value="ECO:0007669"/>
    <property type="project" value="UniProtKB-SubCell"/>
</dbReference>
<keyword evidence="4" id="KW-0597">Phosphoprotein</keyword>
<dbReference type="GO" id="GO:0004386">
    <property type="term" value="F:helicase activity"/>
    <property type="evidence" value="ECO:0007669"/>
    <property type="project" value="UniProtKB-KW"/>
</dbReference>
<dbReference type="PROSITE" id="PS51194">
    <property type="entry name" value="HELICASE_CTER"/>
    <property type="match status" value="1"/>
</dbReference>
<name>A0AA35X031_GEOBA</name>
<organism evidence="21 22">
    <name type="scientific">Geodia barretti</name>
    <name type="common">Barrett's horny sponge</name>
    <dbReference type="NCBI Taxonomy" id="519541"/>
    <lineage>
        <taxon>Eukaryota</taxon>
        <taxon>Metazoa</taxon>
        <taxon>Porifera</taxon>
        <taxon>Demospongiae</taxon>
        <taxon>Heteroscleromorpha</taxon>
        <taxon>Tetractinellida</taxon>
        <taxon>Astrophorina</taxon>
        <taxon>Geodiidae</taxon>
        <taxon>Geodia</taxon>
    </lineage>
</organism>
<feature type="compositionally biased region" description="Low complexity" evidence="18">
    <location>
        <begin position="362"/>
        <end position="377"/>
    </location>
</feature>
<comment type="similarity">
    <text evidence="2">Belongs to the SNF2/RAD54 helicase family.</text>
</comment>
<dbReference type="InterPro" id="IPR014001">
    <property type="entry name" value="Helicase_ATP-bd"/>
</dbReference>
<keyword evidence="14" id="KW-0539">Nucleus</keyword>
<protein>
    <recommendedName>
        <fullName evidence="17">Proliferation-associated SNF2-like protein</fullName>
    </recommendedName>
</protein>
<evidence type="ECO:0000256" key="17">
    <source>
        <dbReference type="ARBA" id="ARBA00081399"/>
    </source>
</evidence>
<evidence type="ECO:0000256" key="2">
    <source>
        <dbReference type="ARBA" id="ARBA00007025"/>
    </source>
</evidence>
<feature type="region of interest" description="Disordered" evidence="18">
    <location>
        <begin position="132"/>
        <end position="186"/>
    </location>
</feature>
<keyword evidence="9 21" id="KW-0347">Helicase</keyword>
<feature type="compositionally biased region" description="Basic and acidic residues" evidence="18">
    <location>
        <begin position="1534"/>
        <end position="1556"/>
    </location>
</feature>
<keyword evidence="5" id="KW-0132">Cell division</keyword>
<feature type="region of interest" description="Disordered" evidence="18">
    <location>
        <begin position="607"/>
        <end position="712"/>
    </location>
</feature>
<feature type="region of interest" description="Disordered" evidence="18">
    <location>
        <begin position="442"/>
        <end position="468"/>
    </location>
</feature>
<comment type="subcellular location">
    <subcellularLocation>
        <location evidence="1">Nucleus</location>
    </subcellularLocation>
</comment>
<dbReference type="InterPro" id="IPR000330">
    <property type="entry name" value="SNF2_N"/>
</dbReference>
<keyword evidence="7" id="KW-0498">Mitosis</keyword>
<dbReference type="InterPro" id="IPR001650">
    <property type="entry name" value="Helicase_C-like"/>
</dbReference>
<dbReference type="InterPro" id="IPR049730">
    <property type="entry name" value="SNF2/RAD54-like_C"/>
</dbReference>
<feature type="domain" description="Helicase C-terminal" evidence="20">
    <location>
        <begin position="1249"/>
        <end position="1399"/>
    </location>
</feature>
<evidence type="ECO:0000256" key="7">
    <source>
        <dbReference type="ARBA" id="ARBA00022776"/>
    </source>
</evidence>
<dbReference type="GO" id="GO:0031508">
    <property type="term" value="P:pericentric heterochromatin formation"/>
    <property type="evidence" value="ECO:0007669"/>
    <property type="project" value="TreeGrafter"/>
</dbReference>
<feature type="compositionally biased region" description="Polar residues" evidence="18">
    <location>
        <begin position="378"/>
        <end position="388"/>
    </location>
</feature>
<keyword evidence="8" id="KW-0378">Hydrolase</keyword>
<feature type="compositionally biased region" description="Basic and acidic residues" evidence="18">
    <location>
        <begin position="690"/>
        <end position="708"/>
    </location>
</feature>
<comment type="function">
    <text evidence="16">Plays an essential role in normal development and survival. Involved in regulation of the expansion or survival of lymphoid cells. Required for de novo or maintenance DNA methylation. May control silencing of the imprinted CDKN1C gene through DNA methylation. May play a role in formation and organization of heterochromatin, implying a functional role in the regulation of transcription and mitosis.</text>
</comment>
<evidence type="ECO:0000256" key="11">
    <source>
        <dbReference type="ARBA" id="ARBA00023015"/>
    </source>
</evidence>
<evidence type="ECO:0000256" key="4">
    <source>
        <dbReference type="ARBA" id="ARBA00022553"/>
    </source>
</evidence>
<comment type="caution">
    <text evidence="21">The sequence shown here is derived from an EMBL/GenBank/DDBJ whole genome shotgun (WGS) entry which is preliminary data.</text>
</comment>
<evidence type="ECO:0000256" key="15">
    <source>
        <dbReference type="ARBA" id="ARBA00023306"/>
    </source>
</evidence>
<dbReference type="GO" id="GO:0005524">
    <property type="term" value="F:ATP binding"/>
    <property type="evidence" value="ECO:0007669"/>
    <property type="project" value="UniProtKB-KW"/>
</dbReference>
<dbReference type="GO" id="GO:0003682">
    <property type="term" value="F:chromatin binding"/>
    <property type="evidence" value="ECO:0007669"/>
    <property type="project" value="TreeGrafter"/>
</dbReference>
<feature type="compositionally biased region" description="Low complexity" evidence="18">
    <location>
        <begin position="1613"/>
        <end position="1627"/>
    </location>
</feature>
<evidence type="ECO:0000256" key="13">
    <source>
        <dbReference type="ARBA" id="ARBA00023163"/>
    </source>
</evidence>
<evidence type="ECO:0000256" key="18">
    <source>
        <dbReference type="SAM" id="MobiDB-lite"/>
    </source>
</evidence>
<dbReference type="PROSITE" id="PS51192">
    <property type="entry name" value="HELICASE_ATP_BIND_1"/>
    <property type="match status" value="1"/>
</dbReference>
<dbReference type="Gene3D" id="3.40.50.300">
    <property type="entry name" value="P-loop containing nucleotide triphosphate hydrolases"/>
    <property type="match status" value="1"/>
</dbReference>
<evidence type="ECO:0000256" key="6">
    <source>
        <dbReference type="ARBA" id="ARBA00022741"/>
    </source>
</evidence>
<feature type="region of interest" description="Disordered" evidence="18">
    <location>
        <begin position="353"/>
        <end position="428"/>
    </location>
</feature>
<dbReference type="PANTHER" id="PTHR47161:SF1">
    <property type="entry name" value="LYMPHOID-SPECIFIC HELICASE"/>
    <property type="match status" value="1"/>
</dbReference>
<dbReference type="Gene3D" id="3.40.50.10810">
    <property type="entry name" value="Tandem AAA-ATPase domain"/>
    <property type="match status" value="1"/>
</dbReference>
<feature type="compositionally biased region" description="Polar residues" evidence="18">
    <location>
        <begin position="1472"/>
        <end position="1500"/>
    </location>
</feature>
<dbReference type="SMART" id="SM00487">
    <property type="entry name" value="DEXDc"/>
    <property type="match status" value="1"/>
</dbReference>
<feature type="compositionally biased region" description="Polar residues" evidence="18">
    <location>
        <begin position="170"/>
        <end position="182"/>
    </location>
</feature>
<keyword evidence="15" id="KW-0131">Cell cycle</keyword>
<feature type="region of interest" description="Disordered" evidence="18">
    <location>
        <begin position="1472"/>
        <end position="1634"/>
    </location>
</feature>
<dbReference type="GO" id="GO:0016787">
    <property type="term" value="F:hydrolase activity"/>
    <property type="evidence" value="ECO:0007669"/>
    <property type="project" value="UniProtKB-KW"/>
</dbReference>
<dbReference type="GO" id="GO:0006346">
    <property type="term" value="P:DNA methylation-dependent constitutive heterochromatin formation"/>
    <property type="evidence" value="ECO:0007669"/>
    <property type="project" value="TreeGrafter"/>
</dbReference>
<dbReference type="SUPFAM" id="SSF52540">
    <property type="entry name" value="P-loop containing nucleoside triphosphate hydrolases"/>
    <property type="match status" value="2"/>
</dbReference>
<proteinExistence type="inferred from homology"/>
<keyword evidence="3" id="KW-0217">Developmental protein</keyword>
<feature type="region of interest" description="Disordered" evidence="18">
    <location>
        <begin position="812"/>
        <end position="851"/>
    </location>
</feature>
<feature type="compositionally biased region" description="Polar residues" evidence="18">
    <location>
        <begin position="823"/>
        <end position="837"/>
    </location>
</feature>
<evidence type="ECO:0000313" key="22">
    <source>
        <dbReference type="Proteomes" id="UP001174909"/>
    </source>
</evidence>
<feature type="compositionally biased region" description="Polar residues" evidence="18">
    <location>
        <begin position="1567"/>
        <end position="1576"/>
    </location>
</feature>
<keyword evidence="11" id="KW-0805">Transcription regulation</keyword>
<dbReference type="SMART" id="SM00490">
    <property type="entry name" value="HELICc"/>
    <property type="match status" value="1"/>
</dbReference>
<dbReference type="Pfam" id="PF00176">
    <property type="entry name" value="SNF2-rel_dom"/>
    <property type="match status" value="1"/>
</dbReference>
<reference evidence="21" key="1">
    <citation type="submission" date="2023-03" db="EMBL/GenBank/DDBJ databases">
        <authorList>
            <person name="Steffen K."/>
            <person name="Cardenas P."/>
        </authorList>
    </citation>
    <scope>NUCLEOTIDE SEQUENCE</scope>
</reference>
<feature type="compositionally biased region" description="Basic and acidic residues" evidence="18">
    <location>
        <begin position="137"/>
        <end position="151"/>
    </location>
</feature>
<dbReference type="Pfam" id="PF00271">
    <property type="entry name" value="Helicase_C"/>
    <property type="match status" value="1"/>
</dbReference>
<accession>A0AA35X031</accession>
<keyword evidence="12" id="KW-0175">Coiled coil</keyword>
<evidence type="ECO:0000256" key="14">
    <source>
        <dbReference type="ARBA" id="ARBA00023242"/>
    </source>
</evidence>
<evidence type="ECO:0000256" key="10">
    <source>
        <dbReference type="ARBA" id="ARBA00022840"/>
    </source>
</evidence>
<evidence type="ECO:0000259" key="20">
    <source>
        <dbReference type="PROSITE" id="PS51194"/>
    </source>
</evidence>
<dbReference type="GO" id="GO:0005721">
    <property type="term" value="C:pericentric heterochromatin"/>
    <property type="evidence" value="ECO:0007669"/>
    <property type="project" value="TreeGrafter"/>
</dbReference>
<dbReference type="InterPro" id="IPR027417">
    <property type="entry name" value="P-loop_NTPase"/>
</dbReference>
<keyword evidence="13" id="KW-0804">Transcription</keyword>
<evidence type="ECO:0000256" key="8">
    <source>
        <dbReference type="ARBA" id="ARBA00022801"/>
    </source>
</evidence>
<dbReference type="EMBL" id="CASHTH010002642">
    <property type="protein sequence ID" value="CAI8033100.1"/>
    <property type="molecule type" value="Genomic_DNA"/>
</dbReference>
<evidence type="ECO:0000256" key="3">
    <source>
        <dbReference type="ARBA" id="ARBA00022473"/>
    </source>
</evidence>
<evidence type="ECO:0000259" key="19">
    <source>
        <dbReference type="PROSITE" id="PS51192"/>
    </source>
</evidence>
<sequence>MVETSLFPRPHFATFLRSDDDVDPLSYYHYQRLQRMQKVARLQERRSKSHEPGYKKTTALAHVQTSPALRPSDDKSRQIFVKPSLRRDTAEITQARKQLEPAPQPVPSQAEKFAEEKRVSVSVVAAAKPERGYGAGGRREEGETELKRFQTERTSQPAVRRFSRPAKSAQGMQQRSLPSKTSLLPRPKTAGVVTRDVGTLTISGPTAARKTDEDGTKVVDLDSMGEEENASLVSVEKMKENMARSYHWTSATKRAYNEVDWSERATPAPPPPVSTVEHFPDPVSQKLTFRRYHSCPEPWQGDPAGGRSVSVQTDVATVKDHNTVTALPLLVLGLAMEDVVTAAGVETGLLLPDKTSQTSFTGPVAGSPSDSGASSASFHTAASGTSFTCGGEMEEDAQQHGSSGGEEAKTTPSDTANDDVMGNAGGYTPSNEVVIGAVGGVQNGGGKCTDSGANTSDTGTEKAQPTATEKVSVVLNEELRRNQHTVELMCSDGSEAVKQPSGEMVEQLDSVNQGERRSNELVQHSLLATNGGADMSENQLDRVVELGNQKEGLVSSVGGALPRPPTVEKREGEAMEYQNEVGEAMHHNEDTVEEAGKQTVSQQLVVKREDEEPMETAAHKTTDNTPEIVEESKTEKEDSSSKSYGEFEKPPLEEEEGGRGEGEGASSVSSSGYGGSRDASPEEVGGVITEDMKEEEKRLRGRESREQSVGEEVGELSQMKEYQRYMRLQHLLQKSSIYSKFLLERMENQVQRRRRTRERGSRAGQLLARIVGSQQRLSLAGGAPGLARKRKAEEPIELSRFMDNKGKLKQMKLDKGGGVSEAVDTSSSKKTATPNENGTDKERMINGKPVPMAQPQLMTGGIMRPYQVVGMEWIKVLYENGVNGILADEMGLGKTLQVIAVIAHLIEMGVKGPFIVAAPLSTLPNWVSEFKKFTPKIPVILYHGSQQEREKMRRKMFSLKRKSSELDTLPVVVTSYEICMRDQRHLMYRKWRFLVVDEGHRIKNLNCKLIRALKSYDAANRLLLTGTPLQNNLAELWSLLNFILPDIFDDLNGFQSWFDFDVSGEETREKIIAQEREQNVLSTLHQILTPFLLRRLKTDVEFSLPPKKEVVVYAPLTLVQQKYYSSLLDRTIMEMVKGKSGDGSAAEDSTLKPRLRTARSKGYAQLSDDQFESLLSGDKSYEELVKPEDGKNNKLPLSKRSATNIKLTNVWMMLRKCCNHPYLLEFPMTSDGEFRIDEDLVSSCGKMMILDRLLPLLITRGHKTIIFSQFTTMLDLLADYMDLRSIGYGRLDGQMQFSERQTQMAVFQGDPDCWVFLTSTRAGGLGINLTAADTVIIYDSDWNPQADLQAQDRCHRIGQTKPVMVYRLVTANTFDQRIVERANSKRRLEKMVIHKGKFKGYSGEDQQLSLEDLTSLLQSVDHETVVDSSDVIISDKALEALLDRSVSTSGEREEAGQGRSREMEGVFKVIHEQSSSGNNNTTLPSINTATASESENMSTDQHSREEGGRDVEQNVRLHEQDSLPGITDCTASEAENRSTDKDEEEGRREGELEETIHVQNPLGVTERSITNCTTSEAENRSTDKDEEEGGREGEIITNCTASETESHGLPPATENSKVSSVENSETVQQLPHES</sequence>
<evidence type="ECO:0000313" key="21">
    <source>
        <dbReference type="EMBL" id="CAI8033100.1"/>
    </source>
</evidence>
<feature type="compositionally biased region" description="Basic and acidic residues" evidence="18">
    <location>
        <begin position="630"/>
        <end position="662"/>
    </location>
</feature>
<evidence type="ECO:0000256" key="1">
    <source>
        <dbReference type="ARBA" id="ARBA00004123"/>
    </source>
</evidence>
<dbReference type="PANTHER" id="PTHR47161">
    <property type="entry name" value="LYMPHOID-SPECIFIC HELICASE"/>
    <property type="match status" value="1"/>
</dbReference>
<dbReference type="InterPro" id="IPR038718">
    <property type="entry name" value="SNF2-like_sf"/>
</dbReference>
<evidence type="ECO:0000256" key="12">
    <source>
        <dbReference type="ARBA" id="ARBA00023054"/>
    </source>
</evidence>
<dbReference type="GO" id="GO:0051301">
    <property type="term" value="P:cell division"/>
    <property type="evidence" value="ECO:0007669"/>
    <property type="project" value="UniProtKB-KW"/>
</dbReference>
<dbReference type="GO" id="GO:0044027">
    <property type="term" value="P:negative regulation of gene expression via chromosomal CpG island methylation"/>
    <property type="evidence" value="ECO:0007669"/>
    <property type="project" value="TreeGrafter"/>
</dbReference>
<evidence type="ECO:0000256" key="5">
    <source>
        <dbReference type="ARBA" id="ARBA00022618"/>
    </source>
</evidence>
<keyword evidence="6" id="KW-0547">Nucleotide-binding</keyword>